<sequence length="121" mass="12858">MNDKAYSSVATIAKATSGFRSTGIHPLNSGIFTDEDFSVEDILQNNDSTPVCMDVAVSSHDRPDEVIDDRPNEPTATAMSTATFGENQPTSIQVPIQIISPLPGCSFSTNGATKGARPKQQ</sequence>
<gene>
    <name evidence="1" type="ORF">MML48_1g16637</name>
</gene>
<dbReference type="Proteomes" id="UP001056778">
    <property type="component" value="Chromosome 1"/>
</dbReference>
<comment type="caution">
    <text evidence="1">The sequence shown here is derived from an EMBL/GenBank/DDBJ whole genome shotgun (WGS) entry which is preliminary data.</text>
</comment>
<keyword evidence="2" id="KW-1185">Reference proteome</keyword>
<evidence type="ECO:0000313" key="2">
    <source>
        <dbReference type="Proteomes" id="UP001056778"/>
    </source>
</evidence>
<accession>A0ACB9TSM5</accession>
<dbReference type="EMBL" id="CM043015">
    <property type="protein sequence ID" value="KAI4469783.1"/>
    <property type="molecule type" value="Genomic_DNA"/>
</dbReference>
<organism evidence="1 2">
    <name type="scientific">Holotrichia oblita</name>
    <name type="common">Chafer beetle</name>
    <dbReference type="NCBI Taxonomy" id="644536"/>
    <lineage>
        <taxon>Eukaryota</taxon>
        <taxon>Metazoa</taxon>
        <taxon>Ecdysozoa</taxon>
        <taxon>Arthropoda</taxon>
        <taxon>Hexapoda</taxon>
        <taxon>Insecta</taxon>
        <taxon>Pterygota</taxon>
        <taxon>Neoptera</taxon>
        <taxon>Endopterygota</taxon>
        <taxon>Coleoptera</taxon>
        <taxon>Polyphaga</taxon>
        <taxon>Scarabaeiformia</taxon>
        <taxon>Scarabaeidae</taxon>
        <taxon>Melolonthinae</taxon>
        <taxon>Holotrichia</taxon>
    </lineage>
</organism>
<name>A0ACB9TSM5_HOLOL</name>
<proteinExistence type="predicted"/>
<evidence type="ECO:0000313" key="1">
    <source>
        <dbReference type="EMBL" id="KAI4469783.1"/>
    </source>
</evidence>
<protein>
    <submittedName>
        <fullName evidence="1">Uncharacterized protein</fullName>
    </submittedName>
</protein>
<reference evidence="1" key="1">
    <citation type="submission" date="2022-04" db="EMBL/GenBank/DDBJ databases">
        <title>Chromosome-scale genome assembly of Holotrichia oblita Faldermann.</title>
        <authorList>
            <person name="Rongchong L."/>
        </authorList>
    </citation>
    <scope>NUCLEOTIDE SEQUENCE</scope>
    <source>
        <strain evidence="1">81SQS9</strain>
    </source>
</reference>